<feature type="domain" description="hAT-like transposase RNase-H fold" evidence="8">
    <location>
        <begin position="206"/>
        <end position="283"/>
    </location>
</feature>
<dbReference type="Proteomes" id="UP000631114">
    <property type="component" value="Unassembled WGS sequence"/>
</dbReference>
<dbReference type="GO" id="GO:0003677">
    <property type="term" value="F:DNA binding"/>
    <property type="evidence" value="ECO:0007669"/>
    <property type="project" value="UniProtKB-KW"/>
</dbReference>
<feature type="domain" description="HAT C-terminal dimerisation" evidence="7">
    <location>
        <begin position="359"/>
        <end position="442"/>
    </location>
</feature>
<dbReference type="InterPro" id="IPR012337">
    <property type="entry name" value="RNaseH-like_sf"/>
</dbReference>
<evidence type="ECO:0000313" key="9">
    <source>
        <dbReference type="EMBL" id="KAF9600014.1"/>
    </source>
</evidence>
<evidence type="ECO:0000256" key="5">
    <source>
        <dbReference type="ARBA" id="ARBA00023125"/>
    </source>
</evidence>
<evidence type="ECO:0000313" key="10">
    <source>
        <dbReference type="Proteomes" id="UP000631114"/>
    </source>
</evidence>
<dbReference type="InterPro" id="IPR052035">
    <property type="entry name" value="ZnF_BED_domain_contain"/>
</dbReference>
<dbReference type="GO" id="GO:0046983">
    <property type="term" value="F:protein dimerization activity"/>
    <property type="evidence" value="ECO:0007669"/>
    <property type="project" value="InterPro"/>
</dbReference>
<organism evidence="9 10">
    <name type="scientific">Coptis chinensis</name>
    <dbReference type="NCBI Taxonomy" id="261450"/>
    <lineage>
        <taxon>Eukaryota</taxon>
        <taxon>Viridiplantae</taxon>
        <taxon>Streptophyta</taxon>
        <taxon>Embryophyta</taxon>
        <taxon>Tracheophyta</taxon>
        <taxon>Spermatophyta</taxon>
        <taxon>Magnoliopsida</taxon>
        <taxon>Ranunculales</taxon>
        <taxon>Ranunculaceae</taxon>
        <taxon>Coptidoideae</taxon>
        <taxon>Coptis</taxon>
    </lineage>
</organism>
<keyword evidence="10" id="KW-1185">Reference proteome</keyword>
<evidence type="ECO:0000256" key="2">
    <source>
        <dbReference type="ARBA" id="ARBA00022723"/>
    </source>
</evidence>
<dbReference type="GO" id="GO:0005634">
    <property type="term" value="C:nucleus"/>
    <property type="evidence" value="ECO:0007669"/>
    <property type="project" value="UniProtKB-SubCell"/>
</dbReference>
<name>A0A835HID5_9MAGN</name>
<gene>
    <name evidence="9" type="ORF">IFM89_002487</name>
</gene>
<keyword evidence="4" id="KW-0862">Zinc</keyword>
<dbReference type="PANTHER" id="PTHR46481:SF10">
    <property type="entry name" value="ZINC FINGER BED DOMAIN-CONTAINING PROTEIN 39"/>
    <property type="match status" value="1"/>
</dbReference>
<dbReference type="SUPFAM" id="SSF53098">
    <property type="entry name" value="Ribonuclease H-like"/>
    <property type="match status" value="1"/>
</dbReference>
<dbReference type="OrthoDB" id="1935496at2759"/>
<evidence type="ECO:0000256" key="6">
    <source>
        <dbReference type="ARBA" id="ARBA00023242"/>
    </source>
</evidence>
<accession>A0A835HID5</accession>
<keyword evidence="5" id="KW-0238">DNA-binding</keyword>
<dbReference type="GO" id="GO:0008270">
    <property type="term" value="F:zinc ion binding"/>
    <property type="evidence" value="ECO:0007669"/>
    <property type="project" value="UniProtKB-KW"/>
</dbReference>
<proteinExistence type="predicted"/>
<evidence type="ECO:0000256" key="3">
    <source>
        <dbReference type="ARBA" id="ARBA00022771"/>
    </source>
</evidence>
<evidence type="ECO:0000259" key="7">
    <source>
        <dbReference type="Pfam" id="PF05699"/>
    </source>
</evidence>
<reference evidence="9 10" key="1">
    <citation type="submission" date="2020-10" db="EMBL/GenBank/DDBJ databases">
        <title>The Coptis chinensis genome and diversification of protoberbering-type alkaloids.</title>
        <authorList>
            <person name="Wang B."/>
            <person name="Shu S."/>
            <person name="Song C."/>
            <person name="Liu Y."/>
        </authorList>
    </citation>
    <scope>NUCLEOTIDE SEQUENCE [LARGE SCALE GENOMIC DNA]</scope>
    <source>
        <strain evidence="9">HL-2020</strain>
        <tissue evidence="9">Leaf</tissue>
    </source>
</reference>
<comment type="subcellular location">
    <subcellularLocation>
        <location evidence="1">Nucleus</location>
    </subcellularLocation>
</comment>
<dbReference type="InterPro" id="IPR025525">
    <property type="entry name" value="hAT-like_transposase_RNase-H"/>
</dbReference>
<evidence type="ECO:0000259" key="8">
    <source>
        <dbReference type="Pfam" id="PF14372"/>
    </source>
</evidence>
<comment type="caution">
    <text evidence="9">The sequence shown here is derived from an EMBL/GenBank/DDBJ whole genome shotgun (WGS) entry which is preliminary data.</text>
</comment>
<dbReference type="EMBL" id="JADFTS010000006">
    <property type="protein sequence ID" value="KAF9600014.1"/>
    <property type="molecule type" value="Genomic_DNA"/>
</dbReference>
<keyword evidence="3" id="KW-0863">Zinc-finger</keyword>
<protein>
    <recommendedName>
        <fullName evidence="11">Transposase</fullName>
    </recommendedName>
</protein>
<dbReference type="AlphaFoldDB" id="A0A835HID5"/>
<sequence length="465" mass="53958">MCITAHFICTDWKLHKRVISFPMLPCPHTSKTISDAIYANLLGWNISDRIGTLTLDNTSNNDVCASRLKDQLFGHDMLSRELFHLRCNAHITNLLVKDGLKHVESSLENIRESVRHVKYSLSKLQKVFKTCQSLNMKEKRLPMVIQTRWNSTYLMLEAAIPYQKVFDLFFYDSDFAYKPDLVDWQNAIVIKDFFEIFYVSTKLFSCSNYVTSSTFCFQLSKIVLILKRVENVPSFKPLYDSIKWKYDKYWKDVPMLLGLASCMDPRFKFTVLELCLDFNYDYDSQPQPESQSPSISNENPWLLPYKTKLNELFEVYLQKMSSGVTGMNGTSSNAPQEEDMVLAMLSKRREAAIKKCKFELQRYLDQPTIITSNETFDVLDWWRTQASTYHVLSAMARDLLTIPVSTVPSESVFSRSERVVSKCRSCLLPETVEALMCLKDWFQAEEGLQDEDLTELEEIMGEMEL</sequence>
<dbReference type="Pfam" id="PF14372">
    <property type="entry name" value="hAT-like_RNase-H"/>
    <property type="match status" value="1"/>
</dbReference>
<evidence type="ECO:0000256" key="4">
    <source>
        <dbReference type="ARBA" id="ARBA00022833"/>
    </source>
</evidence>
<dbReference type="Pfam" id="PF05699">
    <property type="entry name" value="Dimer_Tnp_hAT"/>
    <property type="match status" value="1"/>
</dbReference>
<evidence type="ECO:0000256" key="1">
    <source>
        <dbReference type="ARBA" id="ARBA00004123"/>
    </source>
</evidence>
<keyword evidence="6" id="KW-0539">Nucleus</keyword>
<dbReference type="PANTHER" id="PTHR46481">
    <property type="entry name" value="ZINC FINGER BED DOMAIN-CONTAINING PROTEIN 4"/>
    <property type="match status" value="1"/>
</dbReference>
<dbReference type="InterPro" id="IPR008906">
    <property type="entry name" value="HATC_C_dom"/>
</dbReference>
<keyword evidence="2" id="KW-0479">Metal-binding</keyword>
<evidence type="ECO:0008006" key="11">
    <source>
        <dbReference type="Google" id="ProtNLM"/>
    </source>
</evidence>